<dbReference type="eggNOG" id="COG3210">
    <property type="taxonomic scope" value="Bacteria"/>
</dbReference>
<keyword evidence="3" id="KW-1185">Reference proteome</keyword>
<protein>
    <recommendedName>
        <fullName evidence="4">Collagen triple helix repeat-containing protein</fullName>
    </recommendedName>
</protein>
<dbReference type="RefSeq" id="WP_175444460.1">
    <property type="nucleotide sequence ID" value="NZ_FNBD01000048.1"/>
</dbReference>
<evidence type="ECO:0000313" key="3">
    <source>
        <dbReference type="Proteomes" id="UP000182114"/>
    </source>
</evidence>
<feature type="compositionally biased region" description="Basic and acidic residues" evidence="1">
    <location>
        <begin position="598"/>
        <end position="608"/>
    </location>
</feature>
<gene>
    <name evidence="2" type="ORF">SAMN04487992_1481</name>
</gene>
<dbReference type="Proteomes" id="UP000182114">
    <property type="component" value="Unassembled WGS sequence"/>
</dbReference>
<sequence length="608" mass="61790">LAADAVTNDKLADNAVQTENIVNGTILTEDISSGGNDRVLVTNAVGDVEWIDKATLVPATTVSNTSTVNTLSTTVDGVTGVGVAIINSNELSLDSNNELVSTINGEASTALDLEPTIVANQKTTSVVEGTGVNITNTTTGNNTEYTVTVDPTDIIGDGTISSTDIVVSGGANSTLNDVTLEIADNAITNAKMADNAITTTEIVDGTIASADIANTAVTLEKLADGTLDGQVMQWDGATSTWTLVDLGSVTVTENDGIVGNEVVGATNTTLTRSGDGSQAVPYTLGVSDGGITATQLADNAVTLSKLADGTTDGQLMQWNATSGSWELIDASSLSDDDISVTNTVTGHIIATISEPGITDVNINETVTTLSDANSDGIFDYVSEDNTTTSFDGTDDQNASEVTYNDAASSLGAANVQEAIEALATNSSDNQGISSTVVTTNETVNIALERGSDTTIDIRDADSSITNEIQDLSLSGDNLTLSNDPTAAAIDLSDYRETVIGTGNIFVADDGSGNYTVSSTDPDESITNEVNTRFSVVGSNLEIEDDNSVLFVPLSELAAGGAVGPQGPVGDKGATGDTGDKGEVGDKGLVGDKGATGDTGDKGATGDKG</sequence>
<feature type="non-terminal residue" evidence="2">
    <location>
        <position position="1"/>
    </location>
</feature>
<reference evidence="3" key="1">
    <citation type="submission" date="2016-10" db="EMBL/GenBank/DDBJ databases">
        <authorList>
            <person name="Varghese N."/>
            <person name="Submissions S."/>
        </authorList>
    </citation>
    <scope>NUCLEOTIDE SEQUENCE [LARGE SCALE GENOMIC DNA]</scope>
    <source>
        <strain evidence="3">DSM 24729</strain>
    </source>
</reference>
<evidence type="ECO:0000256" key="1">
    <source>
        <dbReference type="SAM" id="MobiDB-lite"/>
    </source>
</evidence>
<evidence type="ECO:0008006" key="4">
    <source>
        <dbReference type="Google" id="ProtNLM"/>
    </source>
</evidence>
<feature type="non-terminal residue" evidence="2">
    <location>
        <position position="608"/>
    </location>
</feature>
<evidence type="ECO:0000313" key="2">
    <source>
        <dbReference type="EMBL" id="SDF59973.1"/>
    </source>
</evidence>
<feature type="compositionally biased region" description="Low complexity" evidence="1">
    <location>
        <begin position="564"/>
        <end position="576"/>
    </location>
</feature>
<dbReference type="EMBL" id="FNBD01000048">
    <property type="protein sequence ID" value="SDF59973.1"/>
    <property type="molecule type" value="Genomic_DNA"/>
</dbReference>
<accession>A0A1G7MDY7</accession>
<dbReference type="AlphaFoldDB" id="A0A1G7MDY7"/>
<organism evidence="2 3">
    <name type="scientific">Cellulophaga baltica</name>
    <dbReference type="NCBI Taxonomy" id="76594"/>
    <lineage>
        <taxon>Bacteria</taxon>
        <taxon>Pseudomonadati</taxon>
        <taxon>Bacteroidota</taxon>
        <taxon>Flavobacteriia</taxon>
        <taxon>Flavobacteriales</taxon>
        <taxon>Flavobacteriaceae</taxon>
        <taxon>Cellulophaga</taxon>
    </lineage>
</organism>
<feature type="compositionally biased region" description="Basic and acidic residues" evidence="1">
    <location>
        <begin position="577"/>
        <end position="589"/>
    </location>
</feature>
<dbReference type="eggNOG" id="COG5164">
    <property type="taxonomic scope" value="Bacteria"/>
</dbReference>
<name>A0A1G7MDY7_9FLAO</name>
<proteinExistence type="predicted"/>
<feature type="region of interest" description="Disordered" evidence="1">
    <location>
        <begin position="559"/>
        <end position="608"/>
    </location>
</feature>